<dbReference type="PANTHER" id="PTHR42792:SF1">
    <property type="entry name" value="FLAGELLAR HOOK-ASSOCIATED PROTEIN 3"/>
    <property type="match status" value="1"/>
</dbReference>
<evidence type="ECO:0000256" key="1">
    <source>
        <dbReference type="ARBA" id="ARBA00004365"/>
    </source>
</evidence>
<keyword evidence="9" id="KW-1185">Reference proteome</keyword>
<protein>
    <submittedName>
        <fullName evidence="8">Flagellar hook-associated protein FlgL</fullName>
    </submittedName>
</protein>
<evidence type="ECO:0000259" key="6">
    <source>
        <dbReference type="Pfam" id="PF00669"/>
    </source>
</evidence>
<keyword evidence="8" id="KW-0282">Flagellum</keyword>
<evidence type="ECO:0000256" key="2">
    <source>
        <dbReference type="ARBA" id="ARBA00004613"/>
    </source>
</evidence>
<organism evidence="8 9">
    <name type="scientific">Dyella mobilis</name>
    <dbReference type="NCBI Taxonomy" id="1849582"/>
    <lineage>
        <taxon>Bacteria</taxon>
        <taxon>Pseudomonadati</taxon>
        <taxon>Pseudomonadota</taxon>
        <taxon>Gammaproteobacteria</taxon>
        <taxon>Lysobacterales</taxon>
        <taxon>Rhodanobacteraceae</taxon>
        <taxon>Dyella</taxon>
    </lineage>
</organism>
<name>A0ABS2KA97_9GAMM</name>
<dbReference type="Proteomes" id="UP001430193">
    <property type="component" value="Unassembled WGS sequence"/>
</dbReference>
<dbReference type="InterPro" id="IPR046358">
    <property type="entry name" value="Flagellin_C"/>
</dbReference>
<accession>A0ABS2KA97</accession>
<feature type="domain" description="Flagellin C-terminal" evidence="7">
    <location>
        <begin position="329"/>
        <end position="411"/>
    </location>
</feature>
<evidence type="ECO:0000313" key="9">
    <source>
        <dbReference type="Proteomes" id="UP001430193"/>
    </source>
</evidence>
<evidence type="ECO:0000313" key="8">
    <source>
        <dbReference type="EMBL" id="MBM7128117.1"/>
    </source>
</evidence>
<comment type="subcellular location">
    <subcellularLocation>
        <location evidence="1">Bacterial flagellum</location>
    </subcellularLocation>
    <subcellularLocation>
        <location evidence="2">Secreted</location>
    </subcellularLocation>
</comment>
<keyword evidence="8" id="KW-0966">Cell projection</keyword>
<dbReference type="SUPFAM" id="SSF64518">
    <property type="entry name" value="Phase 1 flagellin"/>
    <property type="match status" value="1"/>
</dbReference>
<dbReference type="InterPro" id="IPR013384">
    <property type="entry name" value="Flagell_FlgL"/>
</dbReference>
<sequence length="413" mass="42333">MRISTSWMYQQSLSTMLNQQAELSQTQNEVSTGNAINVASDNPVGAAQIVGLNHILAENTQYTTNINSANTRLSTETSTLSSVSNLLNSVNDVALSAMNSAMSPTDLSNMATQLSQYRDQLVQLANTSDANGQALFAGTSNTTSPFVMNSSSGAVTYAGNDETSYAAVGSGLQVANGDPGSSLFMNLAAGNGSFVSSAGSANTGTLVVGANSVASTSAFQSATASGPINDTITFGANGTYAVTDAAGNPVTDSSGNPITGTYTDGGSISFDGMSITMSGTPAAGDTVNVQSDSAANTQDVFTTLNNMINALQNGGSSAQLSNTLNRQLESLNQAMSSVSTTQVAVGSRMDTLQQQQTDYSDLGLTYQSALSDVQNVDMATAISNLSLQSTALQASQQVFAKVQGTSLFNYLQG</sequence>
<dbReference type="Pfam" id="PF00700">
    <property type="entry name" value="Flagellin_C"/>
    <property type="match status" value="1"/>
</dbReference>
<comment type="similarity">
    <text evidence="3">Belongs to the bacterial flagellin family.</text>
</comment>
<dbReference type="Pfam" id="PF00669">
    <property type="entry name" value="Flagellin_N"/>
    <property type="match status" value="1"/>
</dbReference>
<proteinExistence type="inferred from homology"/>
<dbReference type="Gene3D" id="1.20.1330.10">
    <property type="entry name" value="f41 fragment of flagellin, N-terminal domain"/>
    <property type="match status" value="2"/>
</dbReference>
<keyword evidence="5" id="KW-0975">Bacterial flagellum</keyword>
<keyword evidence="8" id="KW-0969">Cilium</keyword>
<evidence type="ECO:0000256" key="5">
    <source>
        <dbReference type="ARBA" id="ARBA00023143"/>
    </source>
</evidence>
<keyword evidence="4" id="KW-0964">Secreted</keyword>
<dbReference type="InterPro" id="IPR001492">
    <property type="entry name" value="Flagellin"/>
</dbReference>
<evidence type="ECO:0000259" key="7">
    <source>
        <dbReference type="Pfam" id="PF00700"/>
    </source>
</evidence>
<evidence type="ECO:0000256" key="3">
    <source>
        <dbReference type="ARBA" id="ARBA00005709"/>
    </source>
</evidence>
<feature type="domain" description="Flagellin N-terminal" evidence="6">
    <location>
        <begin position="3"/>
        <end position="139"/>
    </location>
</feature>
<dbReference type="EMBL" id="JADIKF010000030">
    <property type="protein sequence ID" value="MBM7128117.1"/>
    <property type="molecule type" value="Genomic_DNA"/>
</dbReference>
<comment type="caution">
    <text evidence="8">The sequence shown here is derived from an EMBL/GenBank/DDBJ whole genome shotgun (WGS) entry which is preliminary data.</text>
</comment>
<gene>
    <name evidence="8" type="primary">flgL</name>
    <name evidence="8" type="ORF">ISS99_01145</name>
</gene>
<evidence type="ECO:0000256" key="4">
    <source>
        <dbReference type="ARBA" id="ARBA00022525"/>
    </source>
</evidence>
<reference evidence="8" key="1">
    <citation type="submission" date="2020-10" db="EMBL/GenBank/DDBJ databases">
        <title>Phylogeny of dyella-like bacteria.</title>
        <authorList>
            <person name="Fu J."/>
        </authorList>
    </citation>
    <scope>NUCLEOTIDE SEQUENCE</scope>
    <source>
        <strain evidence="8">DHON07</strain>
    </source>
</reference>
<dbReference type="InterPro" id="IPR001029">
    <property type="entry name" value="Flagellin_N"/>
</dbReference>
<dbReference type="NCBIfam" id="TIGR02550">
    <property type="entry name" value="flagell_flgL"/>
    <property type="match status" value="1"/>
</dbReference>
<dbReference type="PANTHER" id="PTHR42792">
    <property type="entry name" value="FLAGELLIN"/>
    <property type="match status" value="1"/>
</dbReference>